<dbReference type="AlphaFoldDB" id="A0A7I7T3B5"/>
<sequence length="69" mass="7725">MTWTARSADQLDWHWRNVLRPGLAGLTDDEYFGEPVNGCWTVHRDGAVRAGRGPYADCALSEVRSAHQP</sequence>
<proteinExistence type="predicted"/>
<dbReference type="KEGG" id="mhev:MHEL_12440"/>
<protein>
    <submittedName>
        <fullName evidence="1">Uncharacterized protein</fullName>
    </submittedName>
</protein>
<dbReference type="EMBL" id="AP022596">
    <property type="protein sequence ID" value="BBY63001.1"/>
    <property type="molecule type" value="Genomic_DNA"/>
</dbReference>
<evidence type="ECO:0000313" key="1">
    <source>
        <dbReference type="EMBL" id="BBY63001.1"/>
    </source>
</evidence>
<name>A0A7I7T3B5_9MYCO</name>
<keyword evidence="2" id="KW-1185">Reference proteome</keyword>
<evidence type="ECO:0000313" key="2">
    <source>
        <dbReference type="Proteomes" id="UP000467148"/>
    </source>
</evidence>
<organism evidence="1 2">
    <name type="scientific">Mycolicibacterium helvum</name>
    <dbReference type="NCBI Taxonomy" id="1534349"/>
    <lineage>
        <taxon>Bacteria</taxon>
        <taxon>Bacillati</taxon>
        <taxon>Actinomycetota</taxon>
        <taxon>Actinomycetes</taxon>
        <taxon>Mycobacteriales</taxon>
        <taxon>Mycobacteriaceae</taxon>
        <taxon>Mycolicibacterium</taxon>
    </lineage>
</organism>
<dbReference type="Proteomes" id="UP000467148">
    <property type="component" value="Chromosome"/>
</dbReference>
<reference evidence="1 2" key="1">
    <citation type="journal article" date="2019" name="Emerg. Microbes Infect.">
        <title>Comprehensive subspecies identification of 175 nontuberculous mycobacteria species based on 7547 genomic profiles.</title>
        <authorList>
            <person name="Matsumoto Y."/>
            <person name="Kinjo T."/>
            <person name="Motooka D."/>
            <person name="Nabeya D."/>
            <person name="Jung N."/>
            <person name="Uechi K."/>
            <person name="Horii T."/>
            <person name="Iida T."/>
            <person name="Fujita J."/>
            <person name="Nakamura S."/>
        </authorList>
    </citation>
    <scope>NUCLEOTIDE SEQUENCE [LARGE SCALE GENOMIC DNA]</scope>
    <source>
        <strain evidence="1 2">JCM 30396</strain>
    </source>
</reference>
<gene>
    <name evidence="1" type="ORF">MHEL_12440</name>
</gene>
<accession>A0A7I7T3B5</accession>